<evidence type="ECO:0000256" key="6">
    <source>
        <dbReference type="ARBA" id="ARBA00022722"/>
    </source>
</evidence>
<evidence type="ECO:0000256" key="8">
    <source>
        <dbReference type="ARBA" id="ARBA00022741"/>
    </source>
</evidence>
<dbReference type="Gene3D" id="2.40.50.140">
    <property type="entry name" value="Nucleic acid-binding proteins"/>
    <property type="match status" value="1"/>
</dbReference>
<feature type="region of interest" description="Disordered" evidence="21">
    <location>
        <begin position="175"/>
        <end position="198"/>
    </location>
</feature>
<dbReference type="Pfam" id="PF21686">
    <property type="entry name" value="LigD_Prim-Pol"/>
    <property type="match status" value="1"/>
</dbReference>
<keyword evidence="3" id="KW-0436">Ligase</keyword>
<dbReference type="Proteomes" id="UP000236731">
    <property type="component" value="Unassembled WGS sequence"/>
</dbReference>
<dbReference type="Pfam" id="PF04679">
    <property type="entry name" value="DNA_ligase_A_C"/>
    <property type="match status" value="1"/>
</dbReference>
<dbReference type="Gene3D" id="3.30.470.30">
    <property type="entry name" value="DNA ligase/mRNA capping enzyme"/>
    <property type="match status" value="1"/>
</dbReference>
<feature type="region of interest" description="Disordered" evidence="21">
    <location>
        <begin position="1"/>
        <end position="24"/>
    </location>
</feature>
<keyword evidence="5" id="KW-0548">Nucleotidyltransferase</keyword>
<evidence type="ECO:0000256" key="11">
    <source>
        <dbReference type="ARBA" id="ARBA00022839"/>
    </source>
</evidence>
<dbReference type="GO" id="GO:0003887">
    <property type="term" value="F:DNA-directed DNA polymerase activity"/>
    <property type="evidence" value="ECO:0007669"/>
    <property type="project" value="UniProtKB-KW"/>
</dbReference>
<dbReference type="Gene3D" id="3.30.1490.70">
    <property type="match status" value="1"/>
</dbReference>
<dbReference type="Pfam" id="PF01068">
    <property type="entry name" value="DNA_ligase_A_M"/>
    <property type="match status" value="1"/>
</dbReference>
<keyword evidence="12" id="KW-0067">ATP-binding</keyword>
<keyword evidence="7" id="KW-0479">Metal-binding</keyword>
<evidence type="ECO:0000313" key="24">
    <source>
        <dbReference type="Proteomes" id="UP000236731"/>
    </source>
</evidence>
<evidence type="ECO:0000256" key="9">
    <source>
        <dbReference type="ARBA" id="ARBA00022763"/>
    </source>
</evidence>
<evidence type="ECO:0000256" key="12">
    <source>
        <dbReference type="ARBA" id="ARBA00022840"/>
    </source>
</evidence>
<evidence type="ECO:0000256" key="5">
    <source>
        <dbReference type="ARBA" id="ARBA00022695"/>
    </source>
</evidence>
<dbReference type="GO" id="GO:0006281">
    <property type="term" value="P:DNA repair"/>
    <property type="evidence" value="ECO:0007669"/>
    <property type="project" value="UniProtKB-KW"/>
</dbReference>
<evidence type="ECO:0000256" key="14">
    <source>
        <dbReference type="ARBA" id="ARBA00023125"/>
    </source>
</evidence>
<dbReference type="InterPro" id="IPR012310">
    <property type="entry name" value="DNA_ligase_ATP-dep_cent"/>
</dbReference>
<evidence type="ECO:0000259" key="22">
    <source>
        <dbReference type="PROSITE" id="PS50160"/>
    </source>
</evidence>
<keyword evidence="13" id="KW-0239">DNA-directed DNA polymerase</keyword>
<dbReference type="InterPro" id="IPR014145">
    <property type="entry name" value="LigD_pol_dom"/>
</dbReference>
<evidence type="ECO:0000256" key="13">
    <source>
        <dbReference type="ARBA" id="ARBA00022932"/>
    </source>
</evidence>
<dbReference type="AlphaFoldDB" id="A0A1H6B389"/>
<evidence type="ECO:0000256" key="20">
    <source>
        <dbReference type="ARBA" id="ARBA00034003"/>
    </source>
</evidence>
<feature type="domain" description="ATP-dependent DNA ligase family profile" evidence="22">
    <location>
        <begin position="302"/>
        <end position="386"/>
    </location>
</feature>
<dbReference type="CDD" id="cd07906">
    <property type="entry name" value="Adenylation_DNA_ligase_LigD_LigC"/>
    <property type="match status" value="1"/>
</dbReference>
<dbReference type="CDD" id="cd07971">
    <property type="entry name" value="OBF_DNA_ligase_LigD"/>
    <property type="match status" value="1"/>
</dbReference>
<dbReference type="InterPro" id="IPR012340">
    <property type="entry name" value="NA-bd_OB-fold"/>
</dbReference>
<dbReference type="PROSITE" id="PS00333">
    <property type="entry name" value="DNA_LIGASE_A2"/>
    <property type="match status" value="1"/>
</dbReference>
<evidence type="ECO:0000256" key="18">
    <source>
        <dbReference type="ARBA" id="ARBA00023268"/>
    </source>
</evidence>
<dbReference type="InterPro" id="IPR014144">
    <property type="entry name" value="LigD_PE_domain"/>
</dbReference>
<evidence type="ECO:0000256" key="1">
    <source>
        <dbReference type="ARBA" id="ARBA00001936"/>
    </source>
</evidence>
<dbReference type="GO" id="GO:0003677">
    <property type="term" value="F:DNA binding"/>
    <property type="evidence" value="ECO:0007669"/>
    <property type="project" value="UniProtKB-KW"/>
</dbReference>
<comment type="cofactor">
    <cofactor evidence="1">
        <name>Mn(2+)</name>
        <dbReference type="ChEBI" id="CHEBI:29035"/>
    </cofactor>
</comment>
<comment type="catalytic activity">
    <reaction evidence="20">
        <text>ATP + (deoxyribonucleotide)n-3'-hydroxyl + 5'-phospho-(deoxyribonucleotide)m = (deoxyribonucleotide)n+m + AMP + diphosphate.</text>
        <dbReference type="EC" id="6.5.1.1"/>
    </reaction>
</comment>
<keyword evidence="15" id="KW-0233">DNA recombination</keyword>
<dbReference type="Gene3D" id="3.90.920.10">
    <property type="entry name" value="DNA primase, PRIM domain"/>
    <property type="match status" value="1"/>
</dbReference>
<dbReference type="NCBIfam" id="TIGR02779">
    <property type="entry name" value="NHEJ_ligase_lig"/>
    <property type="match status" value="1"/>
</dbReference>
<evidence type="ECO:0000256" key="7">
    <source>
        <dbReference type="ARBA" id="ARBA00022723"/>
    </source>
</evidence>
<organism evidence="23 24">
    <name type="scientific">Sphingobacterium lactis</name>
    <dbReference type="NCBI Taxonomy" id="797291"/>
    <lineage>
        <taxon>Bacteria</taxon>
        <taxon>Pseudomonadati</taxon>
        <taxon>Bacteroidota</taxon>
        <taxon>Sphingobacteriia</taxon>
        <taxon>Sphingobacteriales</taxon>
        <taxon>Sphingobacteriaceae</taxon>
        <taxon>Sphingobacterium</taxon>
    </lineage>
</organism>
<dbReference type="EC" id="6.5.1.1" evidence="2"/>
<evidence type="ECO:0000256" key="15">
    <source>
        <dbReference type="ARBA" id="ARBA00023172"/>
    </source>
</evidence>
<dbReference type="RefSeq" id="WP_103907046.1">
    <property type="nucleotide sequence ID" value="NZ_CP049246.1"/>
</dbReference>
<evidence type="ECO:0000256" key="21">
    <source>
        <dbReference type="SAM" id="MobiDB-lite"/>
    </source>
</evidence>
<dbReference type="PANTHER" id="PTHR42705:SF2">
    <property type="entry name" value="BIFUNCTIONAL NON-HOMOLOGOUS END JOINING PROTEIN LIGD"/>
    <property type="match status" value="1"/>
</dbReference>
<evidence type="ECO:0000256" key="16">
    <source>
        <dbReference type="ARBA" id="ARBA00023204"/>
    </source>
</evidence>
<dbReference type="InterPro" id="IPR052171">
    <property type="entry name" value="NHEJ_LigD"/>
</dbReference>
<dbReference type="InterPro" id="IPR014143">
    <property type="entry name" value="NHEJ_ligase_prk"/>
</dbReference>
<dbReference type="GO" id="GO:0004527">
    <property type="term" value="F:exonuclease activity"/>
    <property type="evidence" value="ECO:0007669"/>
    <property type="project" value="UniProtKB-KW"/>
</dbReference>
<dbReference type="Pfam" id="PF13298">
    <property type="entry name" value="LigD_N"/>
    <property type="match status" value="1"/>
</dbReference>
<keyword evidence="10" id="KW-0378">Hydrolase</keyword>
<keyword evidence="11" id="KW-0269">Exonuclease</keyword>
<dbReference type="OrthoDB" id="9802472at2"/>
<dbReference type="GO" id="GO:0005524">
    <property type="term" value="F:ATP binding"/>
    <property type="evidence" value="ECO:0007669"/>
    <property type="project" value="UniProtKB-KW"/>
</dbReference>
<dbReference type="NCBIfam" id="TIGR02777">
    <property type="entry name" value="LigD_PE_dom"/>
    <property type="match status" value="1"/>
</dbReference>
<dbReference type="GO" id="GO:0006310">
    <property type="term" value="P:DNA recombination"/>
    <property type="evidence" value="ECO:0007669"/>
    <property type="project" value="UniProtKB-KW"/>
</dbReference>
<evidence type="ECO:0000256" key="4">
    <source>
        <dbReference type="ARBA" id="ARBA00022679"/>
    </source>
</evidence>
<keyword evidence="16" id="KW-0234">DNA repair</keyword>
<dbReference type="GO" id="GO:0046872">
    <property type="term" value="F:metal ion binding"/>
    <property type="evidence" value="ECO:0007669"/>
    <property type="project" value="UniProtKB-KW"/>
</dbReference>
<evidence type="ECO:0000256" key="10">
    <source>
        <dbReference type="ARBA" id="ARBA00022801"/>
    </source>
</evidence>
<keyword evidence="14" id="KW-0238">DNA-binding</keyword>
<evidence type="ECO:0000256" key="19">
    <source>
        <dbReference type="ARBA" id="ARBA00029943"/>
    </source>
</evidence>
<evidence type="ECO:0000256" key="17">
    <source>
        <dbReference type="ARBA" id="ARBA00023211"/>
    </source>
</evidence>
<evidence type="ECO:0000256" key="3">
    <source>
        <dbReference type="ARBA" id="ARBA00022598"/>
    </source>
</evidence>
<evidence type="ECO:0000313" key="23">
    <source>
        <dbReference type="EMBL" id="SEG55311.1"/>
    </source>
</evidence>
<protein>
    <recommendedName>
        <fullName evidence="2">DNA ligase (ATP)</fullName>
        <ecNumber evidence="2">6.5.1.1</ecNumber>
    </recommendedName>
    <alternativeName>
        <fullName evidence="19">NHEJ DNA polymerase</fullName>
    </alternativeName>
</protein>
<dbReference type="NCBIfam" id="TIGR02776">
    <property type="entry name" value="NHEJ_ligase_prk"/>
    <property type="match status" value="1"/>
</dbReference>
<dbReference type="EMBL" id="FNUT01000009">
    <property type="protein sequence ID" value="SEG55311.1"/>
    <property type="molecule type" value="Genomic_DNA"/>
</dbReference>
<dbReference type="InterPro" id="IPR014146">
    <property type="entry name" value="LigD_ligase_dom"/>
</dbReference>
<dbReference type="InterPro" id="IPR012309">
    <property type="entry name" value="DNA_ligase_ATP-dep_C"/>
</dbReference>
<keyword evidence="8" id="KW-0547">Nucleotide-binding</keyword>
<dbReference type="SUPFAM" id="SSF56091">
    <property type="entry name" value="DNA ligase/mRNA capping enzyme, catalytic domain"/>
    <property type="match status" value="1"/>
</dbReference>
<name>A0A1H6B389_9SPHI</name>
<dbReference type="PROSITE" id="PS50160">
    <property type="entry name" value="DNA_LIGASE_A3"/>
    <property type="match status" value="1"/>
</dbReference>
<keyword evidence="17" id="KW-0464">Manganese</keyword>
<dbReference type="GO" id="GO:0003910">
    <property type="term" value="F:DNA ligase (ATP) activity"/>
    <property type="evidence" value="ECO:0007669"/>
    <property type="project" value="UniProtKB-EC"/>
</dbReference>
<evidence type="ECO:0000256" key="2">
    <source>
        <dbReference type="ARBA" id="ARBA00012727"/>
    </source>
</evidence>
<dbReference type="SUPFAM" id="SSF50249">
    <property type="entry name" value="Nucleic acid-binding proteins"/>
    <property type="match status" value="1"/>
</dbReference>
<accession>A0A1H6B389</accession>
<dbReference type="InterPro" id="IPR016059">
    <property type="entry name" value="DNA_ligase_ATP-dep_CS"/>
</dbReference>
<dbReference type="NCBIfam" id="TIGR02778">
    <property type="entry name" value="ligD_pol"/>
    <property type="match status" value="1"/>
</dbReference>
<proteinExistence type="predicted"/>
<keyword evidence="9" id="KW-0227">DNA damage</keyword>
<feature type="compositionally biased region" description="Basic and acidic residues" evidence="21">
    <location>
        <begin position="1"/>
        <end position="21"/>
    </location>
</feature>
<keyword evidence="4" id="KW-0808">Transferase</keyword>
<dbReference type="PANTHER" id="PTHR42705">
    <property type="entry name" value="BIFUNCTIONAL NON-HOMOLOGOUS END JOINING PROTEIN LIGD"/>
    <property type="match status" value="1"/>
</dbReference>
<keyword evidence="18" id="KW-0511">Multifunctional enzyme</keyword>
<sequence>MKNLEEYNRKRDFSETREPKGKKVAGKSTAPIFVVQRHEARRLHYDFRLEIDGALKSWAVPKGPSLYPKDKRLAVQVEDHPMDYAGFEGSIPKGNYGAGEVMIFDSGTFSYLEDKDERAFLKSWEEGNIKFVLNGTILKGEFALVRMKGKGDENWLLIKHADAYSVDKPYDAEDHLGKKSVREDDQDEDEPDAGGSAKMEDNLLPMLAKLSKNIPDTADWIYEKKFDGFRALAAIDGGSVKLVSRNGNSLNGKFPSLVKALKKIPHQLVLDGEIVIEDQQERAQFQYLQSGEPIPMKFNLRYYVFDLLYMDGSPLHTFALNERKEVLTLLMKKYASEFLKPVAALEMPPNELLDFAAKHSWEGIIAKLASSTYKFGKRNDNWLKIKLRNAQEAIICGFTKPQGGRSYFGALVLGVMLDGELRYIGNCGTGFTESSLKELHERMVKQVRKTKPFSTDTVVANERTVTWLAPTLVCEVYYSEWTMDRHLRHPVFKTLRTDKDMKDVKIEDTVTKDSGAEKKTLTFGKKEVALTNLNKVYWPDGNITKGEMLAYYEDMADYILPYLKDKPISMRRFPDGVDGKSFFHKDVDTEKIPSWLKTTSIISQEGEKQVDYLICNDKATLLYIANLGSIEIHPWLSDFKKIEQPEFGVLDLDPNGASWEELIDVANTARGILDEAKIDAFIKTSGSTGLHIFFYVGKKFEYEIVRNFVQLIAEFIHAQHPETTSLVRDTKKRKGLIYLDFLQNRRGQTVVAPYSLRAKAAATVSTPLDWEEVTHDLRMEDFTIQTIQERIGKVPDPWADIWDKPVDIKKVIQSF</sequence>
<reference evidence="24" key="1">
    <citation type="submission" date="2016-10" db="EMBL/GenBank/DDBJ databases">
        <authorList>
            <person name="Varghese N."/>
            <person name="Submissions S."/>
        </authorList>
    </citation>
    <scope>NUCLEOTIDE SEQUENCE [LARGE SCALE GENOMIC DNA]</scope>
    <source>
        <strain evidence="24">DSM 22361</strain>
    </source>
</reference>
<keyword evidence="6" id="KW-0540">Nuclease</keyword>
<keyword evidence="24" id="KW-1185">Reference proteome</keyword>
<gene>
    <name evidence="23" type="ORF">SAMN05421877_109140</name>
</gene>